<feature type="transmembrane region" description="Helical" evidence="1">
    <location>
        <begin position="86"/>
        <end position="104"/>
    </location>
</feature>
<accession>A0ABP6Q2L9</accession>
<dbReference type="EMBL" id="BAAAUV010000003">
    <property type="protein sequence ID" value="GAA3200933.1"/>
    <property type="molecule type" value="Genomic_DNA"/>
</dbReference>
<feature type="transmembrane region" description="Helical" evidence="1">
    <location>
        <begin position="110"/>
        <end position="127"/>
    </location>
</feature>
<feature type="transmembrane region" description="Helical" evidence="1">
    <location>
        <begin position="53"/>
        <end position="74"/>
    </location>
</feature>
<keyword evidence="1" id="KW-1133">Transmembrane helix</keyword>
<protein>
    <recommendedName>
        <fullName evidence="4">Glycosyltransferase RgtA/B/C/D-like domain-containing protein</fullName>
    </recommendedName>
</protein>
<feature type="transmembrane region" description="Helical" evidence="1">
    <location>
        <begin position="158"/>
        <end position="176"/>
    </location>
</feature>
<feature type="transmembrane region" description="Helical" evidence="1">
    <location>
        <begin position="240"/>
        <end position="262"/>
    </location>
</feature>
<evidence type="ECO:0000313" key="3">
    <source>
        <dbReference type="Proteomes" id="UP001501237"/>
    </source>
</evidence>
<evidence type="ECO:0000256" key="1">
    <source>
        <dbReference type="SAM" id="Phobius"/>
    </source>
</evidence>
<evidence type="ECO:0000313" key="2">
    <source>
        <dbReference type="EMBL" id="GAA3200933.1"/>
    </source>
</evidence>
<dbReference type="Proteomes" id="UP001501237">
    <property type="component" value="Unassembled WGS sequence"/>
</dbReference>
<feature type="transmembrane region" description="Helical" evidence="1">
    <location>
        <begin position="302"/>
        <end position="321"/>
    </location>
</feature>
<feature type="transmembrane region" description="Helical" evidence="1">
    <location>
        <begin position="136"/>
        <end position="152"/>
    </location>
</feature>
<feature type="transmembrane region" description="Helical" evidence="1">
    <location>
        <begin position="333"/>
        <end position="354"/>
    </location>
</feature>
<feature type="transmembrane region" description="Helical" evidence="1">
    <location>
        <begin position="374"/>
        <end position="392"/>
    </location>
</feature>
<name>A0ABP6Q2L9_9ACTN</name>
<proteinExistence type="predicted"/>
<feature type="transmembrane region" description="Helical" evidence="1">
    <location>
        <begin position="183"/>
        <end position="203"/>
    </location>
</feature>
<keyword evidence="3" id="KW-1185">Reference proteome</keyword>
<keyword evidence="1" id="KW-0812">Transmembrane</keyword>
<comment type="caution">
    <text evidence="2">The sequence shown here is derived from an EMBL/GenBank/DDBJ whole genome shotgun (WGS) entry which is preliminary data.</text>
</comment>
<sequence>MPAANPDETGYLFAARVLGGGADADLSGATFYQIGYPLLISPAFWFSDDPGTVYHLVIGINSLISALIVPLAYVAGLRLALSRATAFWVAQAAALLPASIFFTQFVLTDAILPVVVLAWLLAIHSWLDRDARGEGAARYAVAASLSAAYAYATHSRGLVILIAHAALLGFVFAFRWASRRPTLIAGGVLLGAVAAAYAANLWLQGHTYPDGIKELGNWLSERLTSPDGWAWTISGGLGQIWYLTVATWGLGGVALAGAAVALRRAGRPERAVAGVTLLTVTGIAFVTIAALPDEHRVGNYVYGRYLACLAPALLVAGFALLARRRLVWASAGLLLGTALIAQIHAGTRLTRYIFVPFDFPETSFLTWDWHGFKLWPATAVALLILGATALLARRFTAGAVALLCAVGLGADIMATDRISDVMTEEMHVSARLDALRPDDKVAVEFDVPWKIRLPQTFAIPSELGRFTLAKGEQPPPGTTLVLTAWPRDVPADAAWPGRPSGWHPVEARRTTLGDWVAWRR</sequence>
<evidence type="ECO:0008006" key="4">
    <source>
        <dbReference type="Google" id="ProtNLM"/>
    </source>
</evidence>
<gene>
    <name evidence="2" type="ORF">GCM10010468_13910</name>
</gene>
<organism evidence="2 3">
    <name type="scientific">Actinocorallia longicatena</name>
    <dbReference type="NCBI Taxonomy" id="111803"/>
    <lineage>
        <taxon>Bacteria</taxon>
        <taxon>Bacillati</taxon>
        <taxon>Actinomycetota</taxon>
        <taxon>Actinomycetes</taxon>
        <taxon>Streptosporangiales</taxon>
        <taxon>Thermomonosporaceae</taxon>
        <taxon>Actinocorallia</taxon>
    </lineage>
</organism>
<keyword evidence="1" id="KW-0472">Membrane</keyword>
<feature type="transmembrane region" description="Helical" evidence="1">
    <location>
        <begin position="271"/>
        <end position="290"/>
    </location>
</feature>
<reference evidence="3" key="1">
    <citation type="journal article" date="2019" name="Int. J. Syst. Evol. Microbiol.">
        <title>The Global Catalogue of Microorganisms (GCM) 10K type strain sequencing project: providing services to taxonomists for standard genome sequencing and annotation.</title>
        <authorList>
            <consortium name="The Broad Institute Genomics Platform"/>
            <consortium name="The Broad Institute Genome Sequencing Center for Infectious Disease"/>
            <person name="Wu L."/>
            <person name="Ma J."/>
        </authorList>
    </citation>
    <scope>NUCLEOTIDE SEQUENCE [LARGE SCALE GENOMIC DNA]</scope>
    <source>
        <strain evidence="3">JCM 9377</strain>
    </source>
</reference>